<accession>A0A511R2T8</accession>
<evidence type="ECO:0000313" key="3">
    <source>
        <dbReference type="Proteomes" id="UP000321197"/>
    </source>
</evidence>
<dbReference type="OrthoDB" id="33411at2"/>
<reference evidence="2 3" key="1">
    <citation type="submission" date="2019-07" db="EMBL/GenBank/DDBJ databases">
        <title>Whole genome shotgun sequence of Meiothermus hypogaeus NBRC 106114.</title>
        <authorList>
            <person name="Hosoyama A."/>
            <person name="Uohara A."/>
            <person name="Ohji S."/>
            <person name="Ichikawa N."/>
        </authorList>
    </citation>
    <scope>NUCLEOTIDE SEQUENCE [LARGE SCALE GENOMIC DNA]</scope>
    <source>
        <strain evidence="2 3">NBRC 106114</strain>
    </source>
</reference>
<dbReference type="RefSeq" id="WP_119341509.1">
    <property type="nucleotide sequence ID" value="NZ_BJXL01000066.1"/>
</dbReference>
<gene>
    <name evidence="2" type="ORF">MHY01S_20810</name>
</gene>
<evidence type="ECO:0000313" key="2">
    <source>
        <dbReference type="EMBL" id="GEM83915.1"/>
    </source>
</evidence>
<dbReference type="Proteomes" id="UP000321197">
    <property type="component" value="Unassembled WGS sequence"/>
</dbReference>
<dbReference type="EMBL" id="BJXL01000066">
    <property type="protein sequence ID" value="GEM83915.1"/>
    <property type="molecule type" value="Genomic_DNA"/>
</dbReference>
<comment type="caution">
    <text evidence="2">The sequence shown here is derived from an EMBL/GenBank/DDBJ whole genome shotgun (WGS) entry which is preliminary data.</text>
</comment>
<sequence>MEASNPLEPNNPIPPSPPVETEASSGSEAFAPLESETPFEEIPSAPEAIIPFTGEEIVNGTAMMLALGLRFQTPEEVQAFTTTYRAGVVPMLPPAAVLDALKVGEALAEYGIGKNRMPGMGNLADLPPWLRLVVGGLVLAMSAYGGINAAKAARVGMADTAGDSAAATN</sequence>
<name>A0A511R2T8_9DEIN</name>
<proteinExistence type="predicted"/>
<dbReference type="AlphaFoldDB" id="A0A511R2T8"/>
<protein>
    <submittedName>
        <fullName evidence="2">Uncharacterized protein</fullName>
    </submittedName>
</protein>
<feature type="compositionally biased region" description="Pro residues" evidence="1">
    <location>
        <begin position="9"/>
        <end position="18"/>
    </location>
</feature>
<evidence type="ECO:0000256" key="1">
    <source>
        <dbReference type="SAM" id="MobiDB-lite"/>
    </source>
</evidence>
<feature type="region of interest" description="Disordered" evidence="1">
    <location>
        <begin position="1"/>
        <end position="38"/>
    </location>
</feature>
<organism evidence="2 3">
    <name type="scientific">Meiothermus hypogaeus NBRC 106114</name>
    <dbReference type="NCBI Taxonomy" id="1227553"/>
    <lineage>
        <taxon>Bacteria</taxon>
        <taxon>Thermotogati</taxon>
        <taxon>Deinococcota</taxon>
        <taxon>Deinococci</taxon>
        <taxon>Thermales</taxon>
        <taxon>Thermaceae</taxon>
        <taxon>Meiothermus</taxon>
    </lineage>
</organism>